<evidence type="ECO:0000313" key="3">
    <source>
        <dbReference type="EMBL" id="MBE9661679.1"/>
    </source>
</evidence>
<sequence>MIKKLYPSFLFLAILFSATGAFGQSKQRVIRAKVVDTKGIPVEFVTAAVFLNGPDSSVVKSMVTGKDGLIDIGGLSNGSYRLLVAQLGLKARKELFTLSDAKPTADLGTLTMENEVRNLKEVNVAGEKIPVVIKKDTIELNAGSYKTQKNDNVEQLFKKLPGVDVDKDGKITAQGKEVTKVLVDGKEFFGNDPKAVTKNLPADAIDKVQIIDDKTEKAKSTGIDDGQREKVMNVTLKADKKKGWFGNMAAAGGNNSRYLGQFNMNRFDNKKQFAILSLSNNVNEAGFAFEDINAFVGTNGFGGLSDNQGTSINISANGRANVNGAFSGVEGGLITNHTAGVNYSDELGKKGQFKFNTNFVAVLSDNVLNQRSNLQDIPNGLLTNQFTNGNNTINSYRFAVSAEYKPDTLNTIRFKPSMGLGIRKNYNSTASGTTRLTADSVNSISQLLDQTMRNPFIGGSLSLNHLFQKGKGSVNLFTTGNYSESNVNYINRSTTRFFVSSMPGTDLNQQASVDNDGSFITSTASFVRQISKAKKINFNVSQSADFRRQNVDQYTVDYDAVTGNYEIFDPLYSGNSANRSHRLTSTAGLNKTADSYTVNFNLAMAHLALDGSSFSNNLLNNVHRDTWAFVPNASFTYRQKNGRSVSFGVNTDVALPTATNLQTVFNNTNPLYIRQGNPDLVPSRSYGANASYNYFDAKTNAYINFFGSYTVMTNGFSTESSVSSGITTSRPLNVDGNYSTNLGINFSQPTKIKGLKYSINTYFNASKNVNFINGNRNEVVTLRPSLGTGGSIDREKYQFNLRVYGTLSSTKNSFQSLADRKFYTFYNTVGGSVSPNKTWRIFTDMTQNLFRGQPAGANNSVYLWNAGIERYFLDSKNLTLSVNAFDLLNQNSGISRTVNSTGVLNNNQTNTIGQYFYLKLIYKITRVGAQTNNNGVIIMK</sequence>
<feature type="domain" description="Outer membrane protein beta-barrel" evidence="2">
    <location>
        <begin position="475"/>
        <end position="777"/>
    </location>
</feature>
<evidence type="ECO:0000259" key="2">
    <source>
        <dbReference type="Pfam" id="PF14905"/>
    </source>
</evidence>
<keyword evidence="4" id="KW-1185">Reference proteome</keyword>
<protein>
    <submittedName>
        <fullName evidence="3">Outer membrane beta-barrel protein</fullName>
    </submittedName>
</protein>
<dbReference type="Proteomes" id="UP000622475">
    <property type="component" value="Unassembled WGS sequence"/>
</dbReference>
<evidence type="ECO:0000256" key="1">
    <source>
        <dbReference type="SAM" id="SignalP"/>
    </source>
</evidence>
<dbReference type="RefSeq" id="WP_194110857.1">
    <property type="nucleotide sequence ID" value="NZ_JADFFL010000002.1"/>
</dbReference>
<feature type="signal peptide" evidence="1">
    <location>
        <begin position="1"/>
        <end position="23"/>
    </location>
</feature>
<proteinExistence type="predicted"/>
<gene>
    <name evidence="3" type="ORF">IRJ16_07260</name>
</gene>
<comment type="caution">
    <text evidence="3">The sequence shown here is derived from an EMBL/GenBank/DDBJ whole genome shotgun (WGS) entry which is preliminary data.</text>
</comment>
<dbReference type="EMBL" id="JADFFL010000002">
    <property type="protein sequence ID" value="MBE9661679.1"/>
    <property type="molecule type" value="Genomic_DNA"/>
</dbReference>
<dbReference type="SUPFAM" id="SSF56935">
    <property type="entry name" value="Porins"/>
    <property type="match status" value="1"/>
</dbReference>
<dbReference type="Pfam" id="PF14905">
    <property type="entry name" value="OMP_b-brl_3"/>
    <property type="match status" value="1"/>
</dbReference>
<evidence type="ECO:0000313" key="4">
    <source>
        <dbReference type="Proteomes" id="UP000622475"/>
    </source>
</evidence>
<feature type="chain" id="PRO_5037388344" evidence="1">
    <location>
        <begin position="24"/>
        <end position="940"/>
    </location>
</feature>
<dbReference type="InterPro" id="IPR041700">
    <property type="entry name" value="OMP_b-brl_3"/>
</dbReference>
<accession>A0A929KZE1</accession>
<organism evidence="3 4">
    <name type="scientific">Mucilaginibacter myungsuensis</name>
    <dbReference type="NCBI Taxonomy" id="649104"/>
    <lineage>
        <taxon>Bacteria</taxon>
        <taxon>Pseudomonadati</taxon>
        <taxon>Bacteroidota</taxon>
        <taxon>Sphingobacteriia</taxon>
        <taxon>Sphingobacteriales</taxon>
        <taxon>Sphingobacteriaceae</taxon>
        <taxon>Mucilaginibacter</taxon>
    </lineage>
</organism>
<name>A0A929KZE1_9SPHI</name>
<dbReference type="AlphaFoldDB" id="A0A929KZE1"/>
<keyword evidence="1" id="KW-0732">Signal</keyword>
<reference evidence="3" key="1">
    <citation type="submission" date="2020-10" db="EMBL/GenBank/DDBJ databases">
        <title>Mucilaginibacter mali sp. nov., isolated from rhizosphere soil of apple orchard.</title>
        <authorList>
            <person name="Lee J.-S."/>
            <person name="Kim H.S."/>
            <person name="Kim J.-S."/>
        </authorList>
    </citation>
    <scope>NUCLEOTIDE SEQUENCE</scope>
    <source>
        <strain evidence="3">KCTC 22746</strain>
    </source>
</reference>